<organism evidence="2 3">
    <name type="scientific">Psychrosphaera algicola</name>
    <dbReference type="NCBI Taxonomy" id="3023714"/>
    <lineage>
        <taxon>Bacteria</taxon>
        <taxon>Pseudomonadati</taxon>
        <taxon>Pseudomonadota</taxon>
        <taxon>Gammaproteobacteria</taxon>
        <taxon>Alteromonadales</taxon>
        <taxon>Pseudoalteromonadaceae</taxon>
        <taxon>Psychrosphaera</taxon>
    </lineage>
</organism>
<dbReference type="Proteomes" id="UP001528411">
    <property type="component" value="Unassembled WGS sequence"/>
</dbReference>
<comment type="caution">
    <text evidence="2">The sequence shown here is derived from an EMBL/GenBank/DDBJ whole genome shotgun (WGS) entry which is preliminary data.</text>
</comment>
<feature type="chain" id="PRO_5047373061" evidence="1">
    <location>
        <begin position="32"/>
        <end position="137"/>
    </location>
</feature>
<reference evidence="2 3" key="1">
    <citation type="submission" date="2023-01" db="EMBL/GenBank/DDBJ databases">
        <title>Psychrosphaera sp. nov., isolated from marine algae.</title>
        <authorList>
            <person name="Bayburt H."/>
            <person name="Choi B.J."/>
            <person name="Kim J.M."/>
            <person name="Choi D.G."/>
            <person name="Jeon C.O."/>
        </authorList>
    </citation>
    <scope>NUCLEOTIDE SEQUENCE [LARGE SCALE GENOMIC DNA]</scope>
    <source>
        <strain evidence="2 3">G1-22</strain>
    </source>
</reference>
<sequence length="137" mass="15773">MRFTFNHAVNRLILGKLSLLLTIFTMSPANAANETLTITPDQCVALTQGQRCYVDATLTWTSPTVGNYCLYSSQQVKPLTCWQLKNSGQFSREFADDKNIIFTLKIENEAAEIATQQLKITWVHQKRGQPRMWWRIF</sequence>
<evidence type="ECO:0000313" key="3">
    <source>
        <dbReference type="Proteomes" id="UP001528411"/>
    </source>
</evidence>
<accession>A0ABT5FF50</accession>
<feature type="signal peptide" evidence="1">
    <location>
        <begin position="1"/>
        <end position="31"/>
    </location>
</feature>
<gene>
    <name evidence="2" type="ORF">PN838_11225</name>
</gene>
<keyword evidence="1" id="KW-0732">Signal</keyword>
<name>A0ABT5FF50_9GAMM</name>
<keyword evidence="3" id="KW-1185">Reference proteome</keyword>
<dbReference type="RefSeq" id="WP_272180717.1">
    <property type="nucleotide sequence ID" value="NZ_JAQOMS010000002.1"/>
</dbReference>
<dbReference type="Pfam" id="PF11456">
    <property type="entry name" value="DUF3019"/>
    <property type="match status" value="1"/>
</dbReference>
<evidence type="ECO:0000256" key="1">
    <source>
        <dbReference type="SAM" id="SignalP"/>
    </source>
</evidence>
<dbReference type="InterPro" id="IPR021559">
    <property type="entry name" value="DUF3019"/>
</dbReference>
<protein>
    <submittedName>
        <fullName evidence="2">DUF3019 domain-containing protein</fullName>
    </submittedName>
</protein>
<dbReference type="EMBL" id="JAQOMS010000002">
    <property type="protein sequence ID" value="MDC2889236.1"/>
    <property type="molecule type" value="Genomic_DNA"/>
</dbReference>
<proteinExistence type="predicted"/>
<evidence type="ECO:0000313" key="2">
    <source>
        <dbReference type="EMBL" id="MDC2889236.1"/>
    </source>
</evidence>